<reference evidence="1" key="1">
    <citation type="journal article" date="2015" name="Nature">
        <title>Complex archaea that bridge the gap between prokaryotes and eukaryotes.</title>
        <authorList>
            <person name="Spang A."/>
            <person name="Saw J.H."/>
            <person name="Jorgensen S.L."/>
            <person name="Zaremba-Niedzwiedzka K."/>
            <person name="Martijn J."/>
            <person name="Lind A.E."/>
            <person name="van Eijk R."/>
            <person name="Schleper C."/>
            <person name="Guy L."/>
            <person name="Ettema T.J."/>
        </authorList>
    </citation>
    <scope>NUCLEOTIDE SEQUENCE</scope>
</reference>
<dbReference type="EMBL" id="LAZR01000418">
    <property type="protein sequence ID" value="KKN69791.1"/>
    <property type="molecule type" value="Genomic_DNA"/>
</dbReference>
<accession>A0A0F9V8E5</accession>
<organism evidence="1">
    <name type="scientific">marine sediment metagenome</name>
    <dbReference type="NCBI Taxonomy" id="412755"/>
    <lineage>
        <taxon>unclassified sequences</taxon>
        <taxon>metagenomes</taxon>
        <taxon>ecological metagenomes</taxon>
    </lineage>
</organism>
<name>A0A0F9V8E5_9ZZZZ</name>
<gene>
    <name evidence="1" type="ORF">LCGC14_0437370</name>
</gene>
<dbReference type="AlphaFoldDB" id="A0A0F9V8E5"/>
<comment type="caution">
    <text evidence="1">The sequence shown here is derived from an EMBL/GenBank/DDBJ whole genome shotgun (WGS) entry which is preliminary data.</text>
</comment>
<sequence length="131" mass="14572">MRFYLSHPIQGEAGDKATAEDVQTNNEAAMAVANYIWEHITPDIDIHVPAKMEEFVFTAYKMNVLTRDNILAVDCKIIEGCDAVLIYAPFGNVVSGCKVELDHAVRCHIPVFIFKDAEIAVGMIAQFVLRS</sequence>
<proteinExistence type="predicted"/>
<evidence type="ECO:0000313" key="1">
    <source>
        <dbReference type="EMBL" id="KKN69791.1"/>
    </source>
</evidence>
<protein>
    <submittedName>
        <fullName evidence="1">Uncharacterized protein</fullName>
    </submittedName>
</protein>
<dbReference type="Gene3D" id="3.40.50.450">
    <property type="match status" value="1"/>
</dbReference>